<keyword evidence="1" id="KW-0732">Signal</keyword>
<evidence type="ECO:0000313" key="3">
    <source>
        <dbReference type="Proteomes" id="UP000614216"/>
    </source>
</evidence>
<evidence type="ECO:0000256" key="1">
    <source>
        <dbReference type="SAM" id="SignalP"/>
    </source>
</evidence>
<keyword evidence="3" id="KW-1185">Reference proteome</keyword>
<reference evidence="2" key="1">
    <citation type="submission" date="2021-01" db="EMBL/GenBank/DDBJ databases">
        <title>Fulvivirga kasyanovii gen. nov., sp nov., a novel member of the phylum Bacteroidetes isolated from seawater in a mussel farm.</title>
        <authorList>
            <person name="Zhao L.-H."/>
            <person name="Wang Z.-J."/>
        </authorList>
    </citation>
    <scope>NUCLEOTIDE SEQUENCE</scope>
    <source>
        <strain evidence="2">29W222</strain>
    </source>
</reference>
<dbReference type="RefSeq" id="WP_202855534.1">
    <property type="nucleotide sequence ID" value="NZ_JAEUGD010000021.1"/>
</dbReference>
<comment type="caution">
    <text evidence="2">The sequence shown here is derived from an EMBL/GenBank/DDBJ whole genome shotgun (WGS) entry which is preliminary data.</text>
</comment>
<evidence type="ECO:0000313" key="2">
    <source>
        <dbReference type="EMBL" id="MBL6445986.1"/>
    </source>
</evidence>
<feature type="signal peptide" evidence="1">
    <location>
        <begin position="1"/>
        <end position="20"/>
    </location>
</feature>
<accession>A0A937FX29</accession>
<sequence>MKILCNTLLILMLCASMVMAQVPNKEDQINAAIQAAPEEQREGASVLGYDAKGNLVMIKEGTNELICLADDPNKEGFSVACYHKDLEPFMTRGRELYAEGKNRGEVFKIREQEVKEKKLKMPDQPTTLHVLSGSDGKYDPATGKVTGANLRYVVYIPFATAESTGLPIRPMVPGGPWIMDPGTHRAHIMISPPALKENEDK</sequence>
<organism evidence="2 3">
    <name type="scientific">Fulvivirga marina</name>
    <dbReference type="NCBI Taxonomy" id="2494733"/>
    <lineage>
        <taxon>Bacteria</taxon>
        <taxon>Pseudomonadati</taxon>
        <taxon>Bacteroidota</taxon>
        <taxon>Cytophagia</taxon>
        <taxon>Cytophagales</taxon>
        <taxon>Fulvivirgaceae</taxon>
        <taxon>Fulvivirga</taxon>
    </lineage>
</organism>
<dbReference type="AlphaFoldDB" id="A0A937FX29"/>
<proteinExistence type="predicted"/>
<gene>
    <name evidence="2" type="ORF">JMN32_06680</name>
</gene>
<feature type="chain" id="PRO_5037389864" evidence="1">
    <location>
        <begin position="21"/>
        <end position="201"/>
    </location>
</feature>
<dbReference type="EMBL" id="JAEUGD010000021">
    <property type="protein sequence ID" value="MBL6445986.1"/>
    <property type="molecule type" value="Genomic_DNA"/>
</dbReference>
<protein>
    <submittedName>
        <fullName evidence="2">Uncharacterized protein</fullName>
    </submittedName>
</protein>
<dbReference type="Proteomes" id="UP000614216">
    <property type="component" value="Unassembled WGS sequence"/>
</dbReference>
<name>A0A937FX29_9BACT</name>